<feature type="non-terminal residue" evidence="2">
    <location>
        <position position="71"/>
    </location>
</feature>
<keyword evidence="1" id="KW-0472">Membrane</keyword>
<dbReference type="InterPro" id="IPR019319">
    <property type="entry name" value="Plg-R(KT)"/>
</dbReference>
<dbReference type="Proteomes" id="UP000558958">
    <property type="component" value="Unassembled WGS sequence"/>
</dbReference>
<dbReference type="Pfam" id="PF10166">
    <property type="entry name" value="DUF2368"/>
    <property type="match status" value="1"/>
</dbReference>
<dbReference type="GO" id="GO:0005886">
    <property type="term" value="C:plasma membrane"/>
    <property type="evidence" value="ECO:0007669"/>
    <property type="project" value="InterPro"/>
</dbReference>
<protein>
    <submittedName>
        <fullName evidence="2">PLRKT protein</fullName>
    </submittedName>
</protein>
<comment type="caution">
    <text evidence="2">The sequence shown here is derived from an EMBL/GenBank/DDBJ whole genome shotgun (WGS) entry which is preliminary data.</text>
</comment>
<reference evidence="2 3" key="1">
    <citation type="submission" date="2019-09" db="EMBL/GenBank/DDBJ databases">
        <title>Bird 10,000 Genomes (B10K) Project - Family phase.</title>
        <authorList>
            <person name="Zhang G."/>
        </authorList>
    </citation>
    <scope>NUCLEOTIDE SEQUENCE [LARGE SCALE GENOMIC DNA]</scope>
    <source>
        <strain evidence="2">B10K-DU-001-06</strain>
        <tissue evidence="2">Muscle</tissue>
    </source>
</reference>
<organism evidence="2 3">
    <name type="scientific">Sakesphorus luctuosus</name>
    <dbReference type="NCBI Taxonomy" id="419690"/>
    <lineage>
        <taxon>Eukaryota</taxon>
        <taxon>Metazoa</taxon>
        <taxon>Chordata</taxon>
        <taxon>Craniata</taxon>
        <taxon>Vertebrata</taxon>
        <taxon>Euteleostomi</taxon>
        <taxon>Archelosauria</taxon>
        <taxon>Archosauria</taxon>
        <taxon>Dinosauria</taxon>
        <taxon>Saurischia</taxon>
        <taxon>Theropoda</taxon>
        <taxon>Coelurosauria</taxon>
        <taxon>Aves</taxon>
        <taxon>Neognathae</taxon>
        <taxon>Neoaves</taxon>
        <taxon>Telluraves</taxon>
        <taxon>Australaves</taxon>
        <taxon>Passeriformes</taxon>
        <taxon>Thamnophilidae</taxon>
        <taxon>Sakesphorus</taxon>
    </lineage>
</organism>
<dbReference type="PANTHER" id="PTHR13411:SF6">
    <property type="entry name" value="PLASMINOGEN RECEPTOR (KT)"/>
    <property type="match status" value="1"/>
</dbReference>
<keyword evidence="1" id="KW-1133">Transmembrane helix</keyword>
<feature type="non-terminal residue" evidence="2">
    <location>
        <position position="1"/>
    </location>
</feature>
<dbReference type="GO" id="GO:0010756">
    <property type="term" value="P:positive regulation of plasminogen activation"/>
    <property type="evidence" value="ECO:0007669"/>
    <property type="project" value="InterPro"/>
</dbReference>
<sequence>TSAAEAERQTAMQIAWTQEFLKYFGTFFGLSGVVLTTRAIKKNPEIVMPVFPLSFVYAYIGYGTLLQKIEG</sequence>
<evidence type="ECO:0000313" key="2">
    <source>
        <dbReference type="EMBL" id="NXG07014.1"/>
    </source>
</evidence>
<dbReference type="EMBL" id="VWZD01008066">
    <property type="protein sequence ID" value="NXG07014.1"/>
    <property type="molecule type" value="Genomic_DNA"/>
</dbReference>
<evidence type="ECO:0000256" key="1">
    <source>
        <dbReference type="SAM" id="Phobius"/>
    </source>
</evidence>
<proteinExistence type="predicted"/>
<gene>
    <name evidence="2" type="primary">Plgrkt</name>
    <name evidence="2" type="ORF">SAKLUC_R15947</name>
</gene>
<keyword evidence="3" id="KW-1185">Reference proteome</keyword>
<dbReference type="AlphaFoldDB" id="A0A7K8YTX3"/>
<dbReference type="PANTHER" id="PTHR13411">
    <property type="entry name" value="PLASMINOGEN RECEPTOR (KT)"/>
    <property type="match status" value="1"/>
</dbReference>
<feature type="transmembrane region" description="Helical" evidence="1">
    <location>
        <begin position="20"/>
        <end position="40"/>
    </location>
</feature>
<feature type="transmembrane region" description="Helical" evidence="1">
    <location>
        <begin position="46"/>
        <end position="66"/>
    </location>
</feature>
<name>A0A7K8YTX3_9PASS</name>
<evidence type="ECO:0000313" key="3">
    <source>
        <dbReference type="Proteomes" id="UP000558958"/>
    </source>
</evidence>
<accession>A0A7K8YTX3</accession>
<keyword evidence="1" id="KW-0812">Transmembrane</keyword>